<protein>
    <recommendedName>
        <fullName evidence="5">IF rod domain-containing protein</fullName>
    </recommendedName>
</protein>
<evidence type="ECO:0000256" key="3">
    <source>
        <dbReference type="SAM" id="Coils"/>
    </source>
</evidence>
<dbReference type="InterPro" id="IPR050405">
    <property type="entry name" value="Intermediate_filament"/>
</dbReference>
<keyword evidence="2 3" id="KW-0175">Coiled coil</keyword>
<feature type="region of interest" description="Disordered" evidence="4">
    <location>
        <begin position="362"/>
        <end position="397"/>
    </location>
</feature>
<feature type="domain" description="IF rod" evidence="5">
    <location>
        <begin position="111"/>
        <end position="230"/>
    </location>
</feature>
<dbReference type="SUPFAM" id="SSF64593">
    <property type="entry name" value="Intermediate filament protein, coiled coil region"/>
    <property type="match status" value="2"/>
</dbReference>
<gene>
    <name evidence="6" type="ORF">GOODEAATRI_008351</name>
</gene>
<dbReference type="Gene3D" id="1.20.5.170">
    <property type="match status" value="1"/>
</dbReference>
<evidence type="ECO:0000313" key="7">
    <source>
        <dbReference type="Proteomes" id="UP001476798"/>
    </source>
</evidence>
<feature type="compositionally biased region" description="Low complexity" evidence="4">
    <location>
        <begin position="18"/>
        <end position="31"/>
    </location>
</feature>
<accession>A0ABV0PM49</accession>
<evidence type="ECO:0000313" key="6">
    <source>
        <dbReference type="EMBL" id="MEQ2184478.1"/>
    </source>
</evidence>
<evidence type="ECO:0000256" key="1">
    <source>
        <dbReference type="ARBA" id="ARBA00022754"/>
    </source>
</evidence>
<evidence type="ECO:0000256" key="2">
    <source>
        <dbReference type="ARBA" id="ARBA00023054"/>
    </source>
</evidence>
<name>A0ABV0PM49_9TELE</name>
<organism evidence="6 7">
    <name type="scientific">Goodea atripinnis</name>
    <dbReference type="NCBI Taxonomy" id="208336"/>
    <lineage>
        <taxon>Eukaryota</taxon>
        <taxon>Metazoa</taxon>
        <taxon>Chordata</taxon>
        <taxon>Craniata</taxon>
        <taxon>Vertebrata</taxon>
        <taxon>Euteleostomi</taxon>
        <taxon>Actinopterygii</taxon>
        <taxon>Neopterygii</taxon>
        <taxon>Teleostei</taxon>
        <taxon>Neoteleostei</taxon>
        <taxon>Acanthomorphata</taxon>
        <taxon>Ovalentaria</taxon>
        <taxon>Atherinomorphae</taxon>
        <taxon>Cyprinodontiformes</taxon>
        <taxon>Goodeidae</taxon>
        <taxon>Goodea</taxon>
    </lineage>
</organism>
<dbReference type="EMBL" id="JAHRIO010080406">
    <property type="protein sequence ID" value="MEQ2184478.1"/>
    <property type="molecule type" value="Genomic_DNA"/>
</dbReference>
<dbReference type="Proteomes" id="UP001476798">
    <property type="component" value="Unassembled WGS sequence"/>
</dbReference>
<evidence type="ECO:0000256" key="4">
    <source>
        <dbReference type="SAM" id="MobiDB-lite"/>
    </source>
</evidence>
<dbReference type="PANTHER" id="PTHR45652:SF11">
    <property type="entry name" value="NOTOCHORD GRANULAR SURFACE"/>
    <property type="match status" value="1"/>
</dbReference>
<comment type="caution">
    <text evidence="6">The sequence shown here is derived from an EMBL/GenBank/DDBJ whole genome shotgun (WGS) entry which is preliminary data.</text>
</comment>
<feature type="coiled-coil region" evidence="3">
    <location>
        <begin position="122"/>
        <end position="201"/>
    </location>
</feature>
<dbReference type="InterPro" id="IPR039008">
    <property type="entry name" value="IF_rod_dom"/>
</dbReference>
<keyword evidence="1" id="KW-0403">Intermediate filament</keyword>
<evidence type="ECO:0000259" key="5">
    <source>
        <dbReference type="PROSITE" id="PS51842"/>
    </source>
</evidence>
<dbReference type="PROSITE" id="PS51842">
    <property type="entry name" value="IF_ROD_2"/>
    <property type="match status" value="1"/>
</dbReference>
<proteinExistence type="predicted"/>
<feature type="compositionally biased region" description="Gly residues" evidence="4">
    <location>
        <begin position="371"/>
        <end position="388"/>
    </location>
</feature>
<dbReference type="PANTHER" id="PTHR45652">
    <property type="entry name" value="GLIAL FIBRILLARY ACIDIC PROTEIN"/>
    <property type="match status" value="1"/>
</dbReference>
<sequence>MSRSPERISSYRRHFEDSSSSTYQVRVSSPSPTRREVRHASAGYSARAKSSCMCLDSVGRRTVSAARRSRMSGLGVSAGAMVCVGPSGEPPIDLDVAAAENQEFLSTRTSERQEMIVLNDRLAVYIDKVRLLEQKNKLLEAEIEAYQNRFEKPSGLRLLYEEQLKELKKIADQMRVQRARIEALQLELKSTKEKIALHLREYQELLNIKMALEIEITTYRKLIEGEDLRLTGMMKSLSIASCSMSAIGAGVSLSGGSIAGLGGMGGGPIGVASGGVGGMVGSVGVSGGMGAGVMGSGSGIGDLGDRRAAEGTSDMKVHAGRAGISGMNGGQELGGGGVRAGDGSLGTDGGSGGMSAVGARSLGSGSFGPAPGKGGKVGSGAGVSGTGPEGLSFGAPGLSADVRGEGFSSGVMGDRSGITAGADGDVSGLAGGMGAPGIGFKRGYSSETEGKGAELNTGVGGVGFGFGDIGDSSLVGGINASETGFGRGGAIEGKGAGVDGGIGGDRSTVHGLSPTGRVGTISGGKGDISGVKTGYGSSGYDGNTGAYVEQAVELTERRTVLIR</sequence>
<feature type="region of interest" description="Disordered" evidence="4">
    <location>
        <begin position="1"/>
        <end position="42"/>
    </location>
</feature>
<dbReference type="Pfam" id="PF00038">
    <property type="entry name" value="Filament"/>
    <property type="match status" value="1"/>
</dbReference>
<keyword evidence="7" id="KW-1185">Reference proteome</keyword>
<reference evidence="6 7" key="1">
    <citation type="submission" date="2021-06" db="EMBL/GenBank/DDBJ databases">
        <authorList>
            <person name="Palmer J.M."/>
        </authorList>
    </citation>
    <scope>NUCLEOTIDE SEQUENCE [LARGE SCALE GENOMIC DNA]</scope>
    <source>
        <strain evidence="6 7">GA_2019</strain>
        <tissue evidence="6">Muscle</tissue>
    </source>
</reference>